<name>A0AAD5FZB4_9ASCO</name>
<reference evidence="1 2" key="1">
    <citation type="journal article" date="2022" name="DNA Res.">
        <title>Genome analysis of five recently described species of the CUG-Ser clade uncovers Candida theae as a new hybrid lineage with pathogenic potential in the Candida parapsilosis species complex.</title>
        <authorList>
            <person name="Mixao V."/>
            <person name="Del Olmo V."/>
            <person name="Hegedusova E."/>
            <person name="Saus E."/>
            <person name="Pryszcz L."/>
            <person name="Cillingova A."/>
            <person name="Nosek J."/>
            <person name="Gabaldon T."/>
        </authorList>
    </citation>
    <scope>NUCLEOTIDE SEQUENCE [LARGE SCALE GENOMIC DNA]</scope>
    <source>
        <strain evidence="1 2">CBS 12239</strain>
    </source>
</reference>
<protein>
    <submittedName>
        <fullName evidence="1">Uncharacterized protein</fullName>
    </submittedName>
</protein>
<accession>A0AAD5FZB4</accession>
<sequence length="472" mass="53238">MKSVNVNFITPDELYQLIDFKTVDVTKILPGFDPSAGFMLTSPAYFTPSEANQQPTIHYDAPESPIQTQMEQKSINQVETGLSILLAQNQSTPIFGPTECDSLIVQFDELSLLEVEEAGDQVSEDGYQVSEGEFEVSEDGYQASEGEFEVSEDSYQVSEDGYQASEGEFEASELDLELSIIDDREYKLCENMGRYYTVNVVMQDECPSVQHMTFGECPAWLTQQPNQVADEKMTITEFKQLMNKSSNDFVDKKHINNTKPHNLTGVFSRYDNLLERGIIPELWEDEGVAAYKKKLKRLGITKSTTLLGIICPPDRISYEQEDGADEVTEEDIVTGVDEEDRVTGVDEEDRVTDVKEVGWVPAHESYVDGEVGIPSTPQREVYYVDDEDEEIPIVHPPVAGVRTGNDLERARTRKKSKVFKKRAKRLFKKFKKLFKRKPTFESTCQAYLKCIFEGGPNPDDTVVDSDASSESL</sequence>
<keyword evidence="2" id="KW-1185">Reference proteome</keyword>
<organism evidence="1 2">
    <name type="scientific">Candida theae</name>
    <dbReference type="NCBI Taxonomy" id="1198502"/>
    <lineage>
        <taxon>Eukaryota</taxon>
        <taxon>Fungi</taxon>
        <taxon>Dikarya</taxon>
        <taxon>Ascomycota</taxon>
        <taxon>Saccharomycotina</taxon>
        <taxon>Pichiomycetes</taxon>
        <taxon>Debaryomycetaceae</taxon>
        <taxon>Candida/Lodderomyces clade</taxon>
        <taxon>Candida</taxon>
    </lineage>
</organism>
<dbReference type="EMBL" id="JAIHNG010000104">
    <property type="protein sequence ID" value="KAI5959462.1"/>
    <property type="molecule type" value="Genomic_DNA"/>
</dbReference>
<comment type="caution">
    <text evidence="1">The sequence shown here is derived from an EMBL/GenBank/DDBJ whole genome shotgun (WGS) entry which is preliminary data.</text>
</comment>
<evidence type="ECO:0000313" key="2">
    <source>
        <dbReference type="Proteomes" id="UP001204833"/>
    </source>
</evidence>
<dbReference type="RefSeq" id="XP_051609423.1">
    <property type="nucleotide sequence ID" value="XM_051751378.1"/>
</dbReference>
<dbReference type="AlphaFoldDB" id="A0AAD5FZB4"/>
<evidence type="ECO:0000313" key="1">
    <source>
        <dbReference type="EMBL" id="KAI5959462.1"/>
    </source>
</evidence>
<dbReference type="Proteomes" id="UP001204833">
    <property type="component" value="Unassembled WGS sequence"/>
</dbReference>
<gene>
    <name evidence="1" type="ORF">KGF57_002100</name>
</gene>
<proteinExistence type="predicted"/>
<dbReference type="GeneID" id="76150159"/>